<name>A0A428WJT0_AMYBA</name>
<dbReference type="InterPro" id="IPR027266">
    <property type="entry name" value="TrmE/GcvT-like"/>
</dbReference>
<dbReference type="Pfam" id="PF01571">
    <property type="entry name" value="GCV_T"/>
    <property type="match status" value="1"/>
</dbReference>
<gene>
    <name evidence="4" type="ORF">DMA12_18970</name>
</gene>
<protein>
    <submittedName>
        <fullName evidence="4">Folate-binding protein</fullName>
    </submittedName>
</protein>
<dbReference type="InterPro" id="IPR006222">
    <property type="entry name" value="GCVT_N"/>
</dbReference>
<organism evidence="4 5">
    <name type="scientific">Amycolatopsis balhimycina DSM 5908</name>
    <dbReference type="NCBI Taxonomy" id="1081091"/>
    <lineage>
        <taxon>Bacteria</taxon>
        <taxon>Bacillati</taxon>
        <taxon>Actinomycetota</taxon>
        <taxon>Actinomycetes</taxon>
        <taxon>Pseudonocardiales</taxon>
        <taxon>Pseudonocardiaceae</taxon>
        <taxon>Amycolatopsis</taxon>
    </lineage>
</organism>
<dbReference type="EMBL" id="QHHU01000025">
    <property type="protein sequence ID" value="RSM43339.1"/>
    <property type="molecule type" value="Genomic_DNA"/>
</dbReference>
<evidence type="ECO:0000256" key="2">
    <source>
        <dbReference type="SAM" id="MobiDB-lite"/>
    </source>
</evidence>
<dbReference type="GO" id="GO:0016226">
    <property type="term" value="P:iron-sulfur cluster assembly"/>
    <property type="evidence" value="ECO:0007669"/>
    <property type="project" value="TreeGrafter"/>
</dbReference>
<sequence length="377" mass="40549">MPYRSPLLDVPGSIPPPDDHPEAGVPWHWGDPFAEQRTASRGVVVIDRSHREFLAVTGEERLSWLHLVISQHVTELAEGSGTEALVLDSQGRIETHMVVAHLDGTVYLDTDPAPSVTSALPKGGPQTLREYLEAMKFWSKVDIRDTTGELALLTVLGPDAERVLSAAGAEVGPEPYAVAALEGHAGFARRMPWPGRWSVDLAVPREALVDWWKRLTDAGARAAGSWVFDALRVESLRPRLGVDTDERAIPHEVGWVGSAAHVAKGCYRGQETVSKVHNVGRPPRNLLLLHLDGSPEVTPETGDPVQLDGRTVGRIGTVIQHHELGPIALALVKRSTPVGAELLTGSEDNLVQAAIDPDSVPSEQPAPGRAAAAQLRG</sequence>
<evidence type="ECO:0000313" key="4">
    <source>
        <dbReference type="EMBL" id="RSM43339.1"/>
    </source>
</evidence>
<dbReference type="SUPFAM" id="SSF103025">
    <property type="entry name" value="Folate-binding domain"/>
    <property type="match status" value="1"/>
</dbReference>
<feature type="region of interest" description="Disordered" evidence="2">
    <location>
        <begin position="356"/>
        <end position="377"/>
    </location>
</feature>
<dbReference type="Proteomes" id="UP000286716">
    <property type="component" value="Unassembled WGS sequence"/>
</dbReference>
<dbReference type="OrthoDB" id="9796287at2"/>
<feature type="domain" description="GCVT N-terminal" evidence="3">
    <location>
        <begin position="34"/>
        <end position="254"/>
    </location>
</feature>
<reference evidence="4 5" key="1">
    <citation type="submission" date="2018-05" db="EMBL/GenBank/DDBJ databases">
        <title>Evolution of GPA BGCs.</title>
        <authorList>
            <person name="Waglechner N."/>
            <person name="Wright G.D."/>
        </authorList>
    </citation>
    <scope>NUCLEOTIDE SEQUENCE [LARGE SCALE GENOMIC DNA]</scope>
    <source>
        <strain evidence="4 5">DSM 5908</strain>
    </source>
</reference>
<dbReference type="RefSeq" id="WP_020642220.1">
    <property type="nucleotide sequence ID" value="NZ_QHHU01000025.1"/>
</dbReference>
<dbReference type="PANTHER" id="PTHR22602">
    <property type="entry name" value="TRANSFERASE CAF17, MITOCHONDRIAL-RELATED"/>
    <property type="match status" value="1"/>
</dbReference>
<dbReference type="Gene3D" id="3.30.1360.120">
    <property type="entry name" value="Probable tRNA modification gtpase trme, domain 1"/>
    <property type="match status" value="1"/>
</dbReference>
<dbReference type="AlphaFoldDB" id="A0A428WJT0"/>
<keyword evidence="1" id="KW-0809">Transit peptide</keyword>
<proteinExistence type="predicted"/>
<dbReference type="InterPro" id="IPR017703">
    <property type="entry name" value="YgfZ/GCV_T_CS"/>
</dbReference>
<comment type="caution">
    <text evidence="4">The sequence shown here is derived from an EMBL/GenBank/DDBJ whole genome shotgun (WGS) entry which is preliminary data.</text>
</comment>
<keyword evidence="5" id="KW-1185">Reference proteome</keyword>
<dbReference type="NCBIfam" id="TIGR03317">
    <property type="entry name" value="ygfZ_signature"/>
    <property type="match status" value="1"/>
</dbReference>
<dbReference type="PIRSF" id="PIRSF006487">
    <property type="entry name" value="GcvT"/>
    <property type="match status" value="1"/>
</dbReference>
<evidence type="ECO:0000313" key="5">
    <source>
        <dbReference type="Proteomes" id="UP000286716"/>
    </source>
</evidence>
<dbReference type="InterPro" id="IPR045179">
    <property type="entry name" value="YgfZ/GcvT"/>
</dbReference>
<evidence type="ECO:0000259" key="3">
    <source>
        <dbReference type="Pfam" id="PF01571"/>
    </source>
</evidence>
<feature type="region of interest" description="Disordered" evidence="2">
    <location>
        <begin position="1"/>
        <end position="23"/>
    </location>
</feature>
<evidence type="ECO:0000256" key="1">
    <source>
        <dbReference type="ARBA" id="ARBA00022946"/>
    </source>
</evidence>
<dbReference type="PANTHER" id="PTHR22602:SF0">
    <property type="entry name" value="TRANSFERASE CAF17, MITOCHONDRIAL-RELATED"/>
    <property type="match status" value="1"/>
</dbReference>
<accession>A0A428WJT0</accession>